<name>A0ABS5GGG9_9BRAD</name>
<evidence type="ECO:0000313" key="5">
    <source>
        <dbReference type="Proteomes" id="UP001314635"/>
    </source>
</evidence>
<keyword evidence="1 2" id="KW-0597">Phosphoprotein</keyword>
<comment type="caution">
    <text evidence="4">The sequence shown here is derived from an EMBL/GenBank/DDBJ whole genome shotgun (WGS) entry which is preliminary data.</text>
</comment>
<dbReference type="SMART" id="SM00448">
    <property type="entry name" value="REC"/>
    <property type="match status" value="1"/>
</dbReference>
<evidence type="ECO:0000259" key="3">
    <source>
        <dbReference type="PROSITE" id="PS50110"/>
    </source>
</evidence>
<feature type="modified residue" description="4-aspartylphosphate" evidence="2">
    <location>
        <position position="61"/>
    </location>
</feature>
<accession>A0ABS5GGG9</accession>
<evidence type="ECO:0000256" key="1">
    <source>
        <dbReference type="ARBA" id="ARBA00022553"/>
    </source>
</evidence>
<dbReference type="InterPro" id="IPR001789">
    <property type="entry name" value="Sig_transdc_resp-reg_receiver"/>
</dbReference>
<proteinExistence type="predicted"/>
<dbReference type="PANTHER" id="PTHR44591:SF21">
    <property type="entry name" value="TWO-COMPONENT RESPONSE REGULATOR"/>
    <property type="match status" value="1"/>
</dbReference>
<evidence type="ECO:0000313" key="4">
    <source>
        <dbReference type="EMBL" id="MBR1140442.1"/>
    </source>
</evidence>
<dbReference type="PROSITE" id="PS50110">
    <property type="entry name" value="RESPONSE_REGULATORY"/>
    <property type="match status" value="1"/>
</dbReference>
<organism evidence="4 5">
    <name type="scientific">Bradyrhizobium denitrificans</name>
    <dbReference type="NCBI Taxonomy" id="2734912"/>
    <lineage>
        <taxon>Bacteria</taxon>
        <taxon>Pseudomonadati</taxon>
        <taxon>Pseudomonadota</taxon>
        <taxon>Alphaproteobacteria</taxon>
        <taxon>Hyphomicrobiales</taxon>
        <taxon>Nitrobacteraceae</taxon>
        <taxon>Bradyrhizobium</taxon>
    </lineage>
</organism>
<dbReference type="Pfam" id="PF00072">
    <property type="entry name" value="Response_reg"/>
    <property type="match status" value="1"/>
</dbReference>
<dbReference type="SUPFAM" id="SSF52172">
    <property type="entry name" value="CheY-like"/>
    <property type="match status" value="1"/>
</dbReference>
<dbReference type="PANTHER" id="PTHR44591">
    <property type="entry name" value="STRESS RESPONSE REGULATOR PROTEIN 1"/>
    <property type="match status" value="1"/>
</dbReference>
<dbReference type="InterPro" id="IPR050595">
    <property type="entry name" value="Bact_response_regulator"/>
</dbReference>
<dbReference type="InterPro" id="IPR011006">
    <property type="entry name" value="CheY-like_superfamily"/>
</dbReference>
<reference evidence="5" key="1">
    <citation type="journal article" date="2021" name="ISME J.">
        <title>Evolutionary origin and ecological implication of a unique nif island in free-living Bradyrhizobium lineages.</title>
        <authorList>
            <person name="Tao J."/>
        </authorList>
    </citation>
    <scope>NUCLEOTIDE SEQUENCE [LARGE SCALE GENOMIC DNA]</scope>
    <source>
        <strain evidence="5">SZCCT0094</strain>
    </source>
</reference>
<dbReference type="Proteomes" id="UP001314635">
    <property type="component" value="Unassembled WGS sequence"/>
</dbReference>
<protein>
    <submittedName>
        <fullName evidence="4">Response regulator</fullName>
    </submittedName>
</protein>
<sequence length="134" mass="14863">MGQSQPFRATALIVEDDPTQREMIALLLEESDYDVIACESAEAAELVLNKPGHRIVLMMTDVNLAGRMSGVELAHIARARHPHINVVVTSGRPLSQPLPGGTKFWSKPWAPLDVLREAEVTLERAPEMARRWGE</sequence>
<evidence type="ECO:0000256" key="2">
    <source>
        <dbReference type="PROSITE-ProRule" id="PRU00169"/>
    </source>
</evidence>
<feature type="domain" description="Response regulatory" evidence="3">
    <location>
        <begin position="10"/>
        <end position="122"/>
    </location>
</feature>
<gene>
    <name evidence="4" type="ORF">JQ619_32275</name>
</gene>
<dbReference type="Gene3D" id="3.40.50.2300">
    <property type="match status" value="1"/>
</dbReference>
<keyword evidence="5" id="KW-1185">Reference proteome</keyword>
<dbReference type="RefSeq" id="WP_172236126.1">
    <property type="nucleotide sequence ID" value="NZ_JABFDP010000006.1"/>
</dbReference>
<dbReference type="EMBL" id="JAFCLK010000041">
    <property type="protein sequence ID" value="MBR1140442.1"/>
    <property type="molecule type" value="Genomic_DNA"/>
</dbReference>